<protein>
    <recommendedName>
        <fullName evidence="4">Glycosyltransferase RgtA/B/C/D-like domain-containing protein</fullName>
    </recommendedName>
</protein>
<dbReference type="EMBL" id="JACHIW010000001">
    <property type="protein sequence ID" value="MBB5153072.1"/>
    <property type="molecule type" value="Genomic_DNA"/>
</dbReference>
<keyword evidence="1" id="KW-0812">Transmembrane</keyword>
<accession>A0A840PS01</accession>
<proteinExistence type="predicted"/>
<feature type="transmembrane region" description="Helical" evidence="1">
    <location>
        <begin position="370"/>
        <end position="388"/>
    </location>
</feature>
<dbReference type="AlphaFoldDB" id="A0A840PS01"/>
<sequence length="555" mass="58218">MTHAVDDDISDGPSGRAAWLGPFAAVTVPTGLTGLHAIAYGRWIVDDAAITFAYARSVATGAGPVLQAGVEAVEGYSNPAWLAVLVVGRWLGLFDHGAWFGVPDWVAFPKVVALACVAGVFAGFYVIARALSARPVLVTLVAGTVTALVPSFVIWCFSGMENPLLAVTVVGVGVVLVRAETVGRLLATPTAVGCGLLAAVAALTRPDGLVYAGAYPIAVLVLLRQEAFARAITAAAVNVVAFAVPVGAYLAYRLATFGAYLPNTALAKSQAVPAPADLARPGELVAYLGWLTVLLAAVCVGAALARPSRLRRGLILLLVPLGLALAAFAVLTEDWMEQYRFATPVWPLGALVGTLAAAHLLPRLAVRGRITLTLVAVLSAVLSAAVLAEQARVFRADPTVPLCVVVQHPGRDFNVYADTLGLPGGTVLAPDIGGAALTSRLQVVDLVGLADPRMARYWRAKDMPGLRDHVFGTVRPTFITSHGNWSIRTGLPDDPRMAADYAEITTLNAKTAWVRREILRPGQLEALQRAAAEVVDPAENQARVAPRRSCGDVLK</sequence>
<comment type="caution">
    <text evidence="2">The sequence shown here is derived from an EMBL/GenBank/DDBJ whole genome shotgun (WGS) entry which is preliminary data.</text>
</comment>
<feature type="transmembrane region" description="Helical" evidence="1">
    <location>
        <begin position="231"/>
        <end position="252"/>
    </location>
</feature>
<feature type="transmembrane region" description="Helical" evidence="1">
    <location>
        <begin position="163"/>
        <end position="179"/>
    </location>
</feature>
<name>A0A840PS01_9PSEU</name>
<evidence type="ECO:0000256" key="1">
    <source>
        <dbReference type="SAM" id="Phobius"/>
    </source>
</evidence>
<dbReference type="RefSeq" id="WP_184723363.1">
    <property type="nucleotide sequence ID" value="NZ_JACHIW010000001.1"/>
</dbReference>
<feature type="transmembrane region" description="Helical" evidence="1">
    <location>
        <begin position="209"/>
        <end position="224"/>
    </location>
</feature>
<keyword evidence="1" id="KW-1133">Transmembrane helix</keyword>
<feature type="transmembrane region" description="Helical" evidence="1">
    <location>
        <begin position="284"/>
        <end position="305"/>
    </location>
</feature>
<feature type="transmembrane region" description="Helical" evidence="1">
    <location>
        <begin position="135"/>
        <end position="157"/>
    </location>
</feature>
<gene>
    <name evidence="2" type="ORF">BJ970_000606</name>
</gene>
<dbReference type="Proteomes" id="UP000584374">
    <property type="component" value="Unassembled WGS sequence"/>
</dbReference>
<organism evidence="2 3">
    <name type="scientific">Saccharopolyspora phatthalungensis</name>
    <dbReference type="NCBI Taxonomy" id="664693"/>
    <lineage>
        <taxon>Bacteria</taxon>
        <taxon>Bacillati</taxon>
        <taxon>Actinomycetota</taxon>
        <taxon>Actinomycetes</taxon>
        <taxon>Pseudonocardiales</taxon>
        <taxon>Pseudonocardiaceae</taxon>
        <taxon>Saccharopolyspora</taxon>
    </lineage>
</organism>
<evidence type="ECO:0008006" key="4">
    <source>
        <dbReference type="Google" id="ProtNLM"/>
    </source>
</evidence>
<feature type="transmembrane region" description="Helical" evidence="1">
    <location>
        <begin position="107"/>
        <end position="128"/>
    </location>
</feature>
<feature type="transmembrane region" description="Helical" evidence="1">
    <location>
        <begin position="186"/>
        <end position="203"/>
    </location>
</feature>
<keyword evidence="3" id="KW-1185">Reference proteome</keyword>
<feature type="transmembrane region" description="Helical" evidence="1">
    <location>
        <begin position="344"/>
        <end position="361"/>
    </location>
</feature>
<feature type="transmembrane region" description="Helical" evidence="1">
    <location>
        <begin position="314"/>
        <end position="332"/>
    </location>
</feature>
<evidence type="ECO:0000313" key="2">
    <source>
        <dbReference type="EMBL" id="MBB5153072.1"/>
    </source>
</evidence>
<reference evidence="2 3" key="1">
    <citation type="submission" date="2020-08" db="EMBL/GenBank/DDBJ databases">
        <title>Sequencing the genomes of 1000 actinobacteria strains.</title>
        <authorList>
            <person name="Klenk H.-P."/>
        </authorList>
    </citation>
    <scope>NUCLEOTIDE SEQUENCE [LARGE SCALE GENOMIC DNA]</scope>
    <source>
        <strain evidence="2 3">DSM 45584</strain>
    </source>
</reference>
<evidence type="ECO:0000313" key="3">
    <source>
        <dbReference type="Proteomes" id="UP000584374"/>
    </source>
</evidence>
<keyword evidence="1" id="KW-0472">Membrane</keyword>